<feature type="region of interest" description="Disordered" evidence="1">
    <location>
        <begin position="253"/>
        <end position="291"/>
    </location>
</feature>
<dbReference type="EMBL" id="WSZM01000269">
    <property type="protein sequence ID" value="KAF4036328.1"/>
    <property type="molecule type" value="Genomic_DNA"/>
</dbReference>
<organism evidence="2 3">
    <name type="scientific">Phytophthora infestans</name>
    <name type="common">Potato late blight agent</name>
    <name type="synonym">Botrytis infestans</name>
    <dbReference type="NCBI Taxonomy" id="4787"/>
    <lineage>
        <taxon>Eukaryota</taxon>
        <taxon>Sar</taxon>
        <taxon>Stramenopiles</taxon>
        <taxon>Oomycota</taxon>
        <taxon>Peronosporomycetes</taxon>
        <taxon>Peronosporales</taxon>
        <taxon>Peronosporaceae</taxon>
        <taxon>Phytophthora</taxon>
    </lineage>
</organism>
<feature type="compositionally biased region" description="Basic and acidic residues" evidence="1">
    <location>
        <begin position="694"/>
        <end position="715"/>
    </location>
</feature>
<accession>A0A833SR11</accession>
<gene>
    <name evidence="2" type="ORF">GN244_ATG11595</name>
</gene>
<name>A0A833SR11_PHYIN</name>
<evidence type="ECO:0000313" key="2">
    <source>
        <dbReference type="EMBL" id="KAF4036328.1"/>
    </source>
</evidence>
<comment type="caution">
    <text evidence="2">The sequence shown here is derived from an EMBL/GenBank/DDBJ whole genome shotgun (WGS) entry which is preliminary data.</text>
</comment>
<keyword evidence="3" id="KW-1185">Reference proteome</keyword>
<feature type="region of interest" description="Disordered" evidence="1">
    <location>
        <begin position="82"/>
        <end position="104"/>
    </location>
</feature>
<proteinExistence type="predicted"/>
<dbReference type="AlphaFoldDB" id="A0A833SR11"/>
<feature type="compositionally biased region" description="Low complexity" evidence="1">
    <location>
        <begin position="25"/>
        <end position="36"/>
    </location>
</feature>
<feature type="region of interest" description="Disordered" evidence="1">
    <location>
        <begin position="872"/>
        <end position="891"/>
    </location>
</feature>
<feature type="region of interest" description="Disordered" evidence="1">
    <location>
        <begin position="25"/>
        <end position="55"/>
    </location>
</feature>
<feature type="region of interest" description="Disordered" evidence="1">
    <location>
        <begin position="684"/>
        <end position="715"/>
    </location>
</feature>
<evidence type="ECO:0000256" key="1">
    <source>
        <dbReference type="SAM" id="MobiDB-lite"/>
    </source>
</evidence>
<sequence>MKRSTPQERLWENGLRQGARACNGSAVMSSSLASRSLKVRRPTIETKRSENSATSTPLIAATALQAYLANDIDAKSRIPRLRPAFGPTGEQPSRPDTIPNERCNDRLGERQEGVEVLKLDAPPDNNIENAAAVHGIAVSRAESPLSSFQKHIKQASTSKQRHIHTLLAEMKQNERHPPAAGPSQSLTRSLMDKINEAKSLRQTKAASKIRSEDFSEPDALGRGLQRSIHPSFLEVSRSNPPQARPDAAQSTVAFLNNSPPAPHAKPVKPMIPQLSSSPSPTLEAKDTSGKPLREAKETAARINDVIVATNAILSIQRMWRSRRKPKDGRAVVLIIDKSCDVNATPLFHAENARCEQATNQKVRVASNLHVDSEHDVGNDLVVNGSEVDAKDSSAKSLISSRPCNHPWTDLELIFLEEGRCIEELQESVRRGNSVDQGELVWKRPHQIIQRLEAQRLSMVKKTRRKREHRQKCPALLVPSAGPDIGAEKLKAETLSVRAASTVTSQGHPKTIQKSILQRQCKLPRVFRLKRTNTTKKLVLRATRGPSKAQKLLGQDQQASRACDQHGHAVPSRLISKEEAGVYDRFMVFPGAALTSNNMDTKHSRNDLISVGELALARSLLYDKQQCQATINEVEHLNDLIPLTSAAPSIHVSRSGKLSEILPEQPEAMRGSALVAEIYPTERNGDGYAYGSSATERESLEDNERSGQEPRESSRCKNSWEKLHVRVGSCRTRSDDCASYTPSPSSGSFNFIKPCEAEKAADVLPQHCSTDLVFSLNSSKSSVTTTVLQTHRQYRDQHDDTFNQQTEAAPSSQYPIPVAQLSQPRLDEEKRDEFLRVLNDFKRCLRPPPPYSSNVLHSSTSAEYGLHTHGSPILHETTESLTLPTVNADSDL</sequence>
<dbReference type="Proteomes" id="UP000602510">
    <property type="component" value="Unassembled WGS sequence"/>
</dbReference>
<feature type="compositionally biased region" description="Polar residues" evidence="1">
    <location>
        <begin position="878"/>
        <end position="891"/>
    </location>
</feature>
<reference evidence="2" key="1">
    <citation type="submission" date="2020-04" db="EMBL/GenBank/DDBJ databases">
        <title>Hybrid Assembly of Korean Phytophthora infestans isolates.</title>
        <authorList>
            <person name="Prokchorchik M."/>
            <person name="Lee Y."/>
            <person name="Seo J."/>
            <person name="Cho J.-H."/>
            <person name="Park Y.-E."/>
            <person name="Jang D.-C."/>
            <person name="Im J.-S."/>
            <person name="Choi J.-G."/>
            <person name="Park H.-J."/>
            <person name="Lee G.-B."/>
            <person name="Lee Y.-G."/>
            <person name="Hong S.-Y."/>
            <person name="Cho K."/>
            <person name="Sohn K.H."/>
        </authorList>
    </citation>
    <scope>NUCLEOTIDE SEQUENCE</scope>
    <source>
        <strain evidence="2">KR_1_A1</strain>
    </source>
</reference>
<protein>
    <submittedName>
        <fullName evidence="2">Uncharacterized protein</fullName>
    </submittedName>
</protein>
<feature type="region of interest" description="Disordered" evidence="1">
    <location>
        <begin position="200"/>
        <end position="223"/>
    </location>
</feature>
<evidence type="ECO:0000313" key="3">
    <source>
        <dbReference type="Proteomes" id="UP000602510"/>
    </source>
</evidence>